<evidence type="ECO:0000256" key="1">
    <source>
        <dbReference type="SAM" id="SignalP"/>
    </source>
</evidence>
<dbReference type="RefSeq" id="WP_379660658.1">
    <property type="nucleotide sequence ID" value="NZ_JBHUDG010000001.1"/>
</dbReference>
<dbReference type="NCBIfam" id="TIGR03519">
    <property type="entry name" value="T9SS_PorP_fam"/>
    <property type="match status" value="1"/>
</dbReference>
<sequence length="289" mass="32812">MKKILITVVLVMAALAAMPQQFGQMGRLYQNPYQVNPAMAGNDEATSIYLNGSNQWYKITGAPTIVSFSGSTPLNDRAYVGINVFTDQSGLVRKTQGMGTFAYHLPLSDEQKLKFGVSLSWTGDYLDMGKAVGELDDDLLVNFNERQNYVDGNFGMAYYLDRFEVQFSWLSINNKRYHRISTIDRSLYYGSLSYKMKFDDDLFGLTPKVSYRHLESGFNYWDFAIACDIENIDFYAVYHSTKAFTGGFGVRMNEGARLGFYFTNSPKELRGFSGGVFDIVLGYVFEKRR</sequence>
<dbReference type="EMBL" id="JBHUDG010000001">
    <property type="protein sequence ID" value="MFD1628269.1"/>
    <property type="molecule type" value="Genomic_DNA"/>
</dbReference>
<keyword evidence="3" id="KW-1185">Reference proteome</keyword>
<proteinExistence type="predicted"/>
<dbReference type="Proteomes" id="UP001597118">
    <property type="component" value="Unassembled WGS sequence"/>
</dbReference>
<accession>A0ABW4I8B5</accession>
<evidence type="ECO:0000313" key="3">
    <source>
        <dbReference type="Proteomes" id="UP001597118"/>
    </source>
</evidence>
<feature type="signal peptide" evidence="1">
    <location>
        <begin position="1"/>
        <end position="23"/>
    </location>
</feature>
<dbReference type="InterPro" id="IPR019861">
    <property type="entry name" value="PorP/SprF_Bacteroidetes"/>
</dbReference>
<keyword evidence="1" id="KW-0732">Signal</keyword>
<gene>
    <name evidence="2" type="ORF">ACFSAH_00190</name>
</gene>
<evidence type="ECO:0000313" key="2">
    <source>
        <dbReference type="EMBL" id="MFD1628269.1"/>
    </source>
</evidence>
<organism evidence="2 3">
    <name type="scientific">Pseudopedobacter beijingensis</name>
    <dbReference type="NCBI Taxonomy" id="1207056"/>
    <lineage>
        <taxon>Bacteria</taxon>
        <taxon>Pseudomonadati</taxon>
        <taxon>Bacteroidota</taxon>
        <taxon>Sphingobacteriia</taxon>
        <taxon>Sphingobacteriales</taxon>
        <taxon>Sphingobacteriaceae</taxon>
        <taxon>Pseudopedobacter</taxon>
    </lineage>
</organism>
<protein>
    <submittedName>
        <fullName evidence="2">PorP/SprF family type IX secretion system membrane protein</fullName>
    </submittedName>
</protein>
<feature type="chain" id="PRO_5046715312" evidence="1">
    <location>
        <begin position="24"/>
        <end position="289"/>
    </location>
</feature>
<name>A0ABW4I8B5_9SPHI</name>
<dbReference type="Pfam" id="PF11751">
    <property type="entry name" value="PorP_SprF"/>
    <property type="match status" value="1"/>
</dbReference>
<comment type="caution">
    <text evidence="2">The sequence shown here is derived from an EMBL/GenBank/DDBJ whole genome shotgun (WGS) entry which is preliminary data.</text>
</comment>
<reference evidence="3" key="1">
    <citation type="journal article" date="2019" name="Int. J. Syst. Evol. Microbiol.">
        <title>The Global Catalogue of Microorganisms (GCM) 10K type strain sequencing project: providing services to taxonomists for standard genome sequencing and annotation.</title>
        <authorList>
            <consortium name="The Broad Institute Genomics Platform"/>
            <consortium name="The Broad Institute Genome Sequencing Center for Infectious Disease"/>
            <person name="Wu L."/>
            <person name="Ma J."/>
        </authorList>
    </citation>
    <scope>NUCLEOTIDE SEQUENCE [LARGE SCALE GENOMIC DNA]</scope>
    <source>
        <strain evidence="3">CCUG 53762</strain>
    </source>
</reference>